<dbReference type="Proteomes" id="UP000515160">
    <property type="component" value="Chromosome 2L"/>
</dbReference>
<evidence type="ECO:0000313" key="3">
    <source>
        <dbReference type="RefSeq" id="XP_034099768.1"/>
    </source>
</evidence>
<dbReference type="Pfam" id="PF00147">
    <property type="entry name" value="Fibrinogen_C"/>
    <property type="match status" value="1"/>
</dbReference>
<dbReference type="AlphaFoldDB" id="A0A6P8WKE0"/>
<dbReference type="OrthoDB" id="6145874at2759"/>
<organism evidence="2 3">
    <name type="scientific">Drosophila albomicans</name>
    <name type="common">Fruit fly</name>
    <dbReference type="NCBI Taxonomy" id="7291"/>
    <lineage>
        <taxon>Eukaryota</taxon>
        <taxon>Metazoa</taxon>
        <taxon>Ecdysozoa</taxon>
        <taxon>Arthropoda</taxon>
        <taxon>Hexapoda</taxon>
        <taxon>Insecta</taxon>
        <taxon>Pterygota</taxon>
        <taxon>Neoptera</taxon>
        <taxon>Endopterygota</taxon>
        <taxon>Diptera</taxon>
        <taxon>Brachycera</taxon>
        <taxon>Muscomorpha</taxon>
        <taxon>Ephydroidea</taxon>
        <taxon>Drosophilidae</taxon>
        <taxon>Drosophila</taxon>
    </lineage>
</organism>
<dbReference type="RefSeq" id="XP_034099768.1">
    <property type="nucleotide sequence ID" value="XM_034243877.1"/>
</dbReference>
<dbReference type="GO" id="GO:0005615">
    <property type="term" value="C:extracellular space"/>
    <property type="evidence" value="ECO:0007669"/>
    <property type="project" value="TreeGrafter"/>
</dbReference>
<dbReference type="InterPro" id="IPR014716">
    <property type="entry name" value="Fibrinogen_a/b/g_C_1"/>
</dbReference>
<accession>A0A6P8WKE0</accession>
<name>A0A6P8WKE0_DROAB</name>
<dbReference type="InterPro" id="IPR050373">
    <property type="entry name" value="Fibrinogen_C-term_domain"/>
</dbReference>
<keyword evidence="2" id="KW-1185">Reference proteome</keyword>
<dbReference type="PANTHER" id="PTHR19143:SF327">
    <property type="entry name" value="FI21813P1-RELATED"/>
    <property type="match status" value="1"/>
</dbReference>
<protein>
    <submittedName>
        <fullName evidence="3">Ficolin-1-like</fullName>
    </submittedName>
</protein>
<sequence>METETEHNIKISDLTNRLYECERELLEKSDLSKRLYNCETKYNDVSYKLTDTEEYLEYTKSKLRECKTTNGKNYTEKENEETPKPLAESLPSFCLNLTAGIHKIQIPKGRVSDVVCDGDGWMIIQRRINGNVDFNRNWAEYKDGFGDLNDEFWFGLDKLHLITSSAPHQLSILVNSESASSYNFKIGGAEEMYKLYKMQNYADKYLFFNNEEEKFTTYDRNNGPGDDDSNCANYAYGGWWYSNYCEINPNSHNLNRLVGSDEFEFNTTTIKIRPSTD</sequence>
<dbReference type="InterPro" id="IPR036056">
    <property type="entry name" value="Fibrinogen-like_C"/>
</dbReference>
<gene>
    <name evidence="3" type="primary">LOC117564923</name>
</gene>
<dbReference type="GeneID" id="117564923"/>
<dbReference type="PROSITE" id="PS51406">
    <property type="entry name" value="FIBRINOGEN_C_2"/>
    <property type="match status" value="1"/>
</dbReference>
<evidence type="ECO:0000313" key="2">
    <source>
        <dbReference type="Proteomes" id="UP000515160"/>
    </source>
</evidence>
<evidence type="ECO:0000259" key="1">
    <source>
        <dbReference type="PROSITE" id="PS51406"/>
    </source>
</evidence>
<reference evidence="3" key="1">
    <citation type="submission" date="2025-08" db="UniProtKB">
        <authorList>
            <consortium name="RefSeq"/>
        </authorList>
    </citation>
    <scope>IDENTIFICATION</scope>
    <source>
        <strain evidence="3">15112-1751.03</strain>
        <tissue evidence="3">Whole Adult</tissue>
    </source>
</reference>
<dbReference type="SMART" id="SM00186">
    <property type="entry name" value="FBG"/>
    <property type="match status" value="1"/>
</dbReference>
<dbReference type="Gene3D" id="3.90.215.10">
    <property type="entry name" value="Gamma Fibrinogen, chain A, domain 1"/>
    <property type="match status" value="1"/>
</dbReference>
<feature type="domain" description="Fibrinogen C-terminal" evidence="1">
    <location>
        <begin position="85"/>
        <end position="255"/>
    </location>
</feature>
<dbReference type="PANTHER" id="PTHR19143">
    <property type="entry name" value="FIBRINOGEN/TENASCIN/ANGIOPOEITIN"/>
    <property type="match status" value="1"/>
</dbReference>
<dbReference type="InterPro" id="IPR002181">
    <property type="entry name" value="Fibrinogen_a/b/g_C_dom"/>
</dbReference>
<dbReference type="SUPFAM" id="SSF56496">
    <property type="entry name" value="Fibrinogen C-terminal domain-like"/>
    <property type="match status" value="1"/>
</dbReference>
<proteinExistence type="predicted"/>